<keyword evidence="3" id="KW-0143">Chaperone</keyword>
<dbReference type="GeneID" id="119731220"/>
<name>A0A914A8Q4_PATMI</name>
<keyword evidence="4" id="KW-0175">Coiled coil</keyword>
<dbReference type="Proteomes" id="UP000887568">
    <property type="component" value="Unplaced"/>
</dbReference>
<dbReference type="GO" id="GO:0005737">
    <property type="term" value="C:cytoplasm"/>
    <property type="evidence" value="ECO:0007669"/>
    <property type="project" value="TreeGrafter"/>
</dbReference>
<dbReference type="OrthoDB" id="5242628at2759"/>
<dbReference type="AlphaFoldDB" id="A0A914A8Q4"/>
<dbReference type="InterPro" id="IPR002777">
    <property type="entry name" value="PFD_beta-like"/>
</dbReference>
<dbReference type="RefSeq" id="XP_038060230.1">
    <property type="nucleotide sequence ID" value="XM_038204302.1"/>
</dbReference>
<sequence>MPQHVVFRPLDTQCFLAAHAPCLLCFPRDIQTAFQELQIKMIDTSQQLKIADVQIEQLRRQQHHARLTDSELSQLPPSTRVYEGVGRMFLLQDIAKVKETLEGRVKAADDKIKKLQNNKAYLERTLKDSESNLREMVAQKQAAKS</sequence>
<evidence type="ECO:0000256" key="1">
    <source>
        <dbReference type="ARBA" id="ARBA00008045"/>
    </source>
</evidence>
<evidence type="ECO:0008006" key="7">
    <source>
        <dbReference type="Google" id="ProtNLM"/>
    </source>
</evidence>
<feature type="coiled-coil region" evidence="4">
    <location>
        <begin position="98"/>
        <end position="132"/>
    </location>
</feature>
<accession>A0A914A8Q4</accession>
<dbReference type="PANTHER" id="PTHR20903">
    <property type="entry name" value="PREFOLDIN SUBUNIT 1-RELATED"/>
    <property type="match status" value="1"/>
</dbReference>
<organism evidence="5 6">
    <name type="scientific">Patiria miniata</name>
    <name type="common">Bat star</name>
    <name type="synonym">Asterina miniata</name>
    <dbReference type="NCBI Taxonomy" id="46514"/>
    <lineage>
        <taxon>Eukaryota</taxon>
        <taxon>Metazoa</taxon>
        <taxon>Echinodermata</taxon>
        <taxon>Eleutherozoa</taxon>
        <taxon>Asterozoa</taxon>
        <taxon>Asteroidea</taxon>
        <taxon>Valvatacea</taxon>
        <taxon>Valvatida</taxon>
        <taxon>Asterinidae</taxon>
        <taxon>Patiria</taxon>
    </lineage>
</organism>
<evidence type="ECO:0000256" key="3">
    <source>
        <dbReference type="ARBA" id="ARBA00023186"/>
    </source>
</evidence>
<dbReference type="Pfam" id="PF01920">
    <property type="entry name" value="Prefoldin_2"/>
    <property type="match status" value="1"/>
</dbReference>
<proteinExistence type="inferred from homology"/>
<dbReference type="Gene3D" id="1.10.287.370">
    <property type="match status" value="1"/>
</dbReference>
<evidence type="ECO:0000256" key="4">
    <source>
        <dbReference type="SAM" id="Coils"/>
    </source>
</evidence>
<dbReference type="SUPFAM" id="SSF46579">
    <property type="entry name" value="Prefoldin"/>
    <property type="match status" value="1"/>
</dbReference>
<dbReference type="InterPro" id="IPR009053">
    <property type="entry name" value="Prefoldin"/>
</dbReference>
<dbReference type="EnsemblMetazoa" id="XM_038204302.1">
    <property type="protein sequence ID" value="XP_038060230.1"/>
    <property type="gene ID" value="LOC119731220"/>
</dbReference>
<dbReference type="GO" id="GO:0016272">
    <property type="term" value="C:prefoldin complex"/>
    <property type="evidence" value="ECO:0007669"/>
    <property type="project" value="InterPro"/>
</dbReference>
<dbReference type="GO" id="GO:0044183">
    <property type="term" value="F:protein folding chaperone"/>
    <property type="evidence" value="ECO:0007669"/>
    <property type="project" value="TreeGrafter"/>
</dbReference>
<comment type="similarity">
    <text evidence="1">Belongs to the prefoldin subunit beta family.</text>
</comment>
<evidence type="ECO:0000313" key="6">
    <source>
        <dbReference type="Proteomes" id="UP000887568"/>
    </source>
</evidence>
<comment type="subunit">
    <text evidence="2">Heterohexamer of two PFD-alpha type and four PFD-beta type subunits.</text>
</comment>
<reference evidence="5" key="1">
    <citation type="submission" date="2022-11" db="UniProtKB">
        <authorList>
            <consortium name="EnsemblMetazoa"/>
        </authorList>
    </citation>
    <scope>IDENTIFICATION</scope>
</reference>
<dbReference type="PANTHER" id="PTHR20903:SF0">
    <property type="entry name" value="PREFOLDIN SUBUNIT 1"/>
    <property type="match status" value="1"/>
</dbReference>
<protein>
    <recommendedName>
        <fullName evidence="7">Prefoldin subunit 1</fullName>
    </recommendedName>
</protein>
<evidence type="ECO:0000256" key="2">
    <source>
        <dbReference type="ARBA" id="ARBA00011695"/>
    </source>
</evidence>
<keyword evidence="6" id="KW-1185">Reference proteome</keyword>
<dbReference type="CDD" id="cd23164">
    <property type="entry name" value="Prefoldin_1"/>
    <property type="match status" value="1"/>
</dbReference>
<evidence type="ECO:0000313" key="5">
    <source>
        <dbReference type="EnsemblMetazoa" id="XP_038060230.1"/>
    </source>
</evidence>
<dbReference type="GO" id="GO:0051082">
    <property type="term" value="F:unfolded protein binding"/>
    <property type="evidence" value="ECO:0007669"/>
    <property type="project" value="InterPro"/>
</dbReference>